<accession>A0A8T0TKJ5</accession>
<reference evidence="2" key="1">
    <citation type="submission" date="2020-05" db="EMBL/GenBank/DDBJ databases">
        <title>WGS assembly of Panicum virgatum.</title>
        <authorList>
            <person name="Lovell J.T."/>
            <person name="Jenkins J."/>
            <person name="Shu S."/>
            <person name="Juenger T.E."/>
            <person name="Schmutz J."/>
        </authorList>
    </citation>
    <scope>NUCLEOTIDE SEQUENCE</scope>
    <source>
        <strain evidence="2">AP13</strain>
    </source>
</reference>
<organism evidence="2 3">
    <name type="scientific">Panicum virgatum</name>
    <name type="common">Blackwell switchgrass</name>
    <dbReference type="NCBI Taxonomy" id="38727"/>
    <lineage>
        <taxon>Eukaryota</taxon>
        <taxon>Viridiplantae</taxon>
        <taxon>Streptophyta</taxon>
        <taxon>Embryophyta</taxon>
        <taxon>Tracheophyta</taxon>
        <taxon>Spermatophyta</taxon>
        <taxon>Magnoliopsida</taxon>
        <taxon>Liliopsida</taxon>
        <taxon>Poales</taxon>
        <taxon>Poaceae</taxon>
        <taxon>PACMAD clade</taxon>
        <taxon>Panicoideae</taxon>
        <taxon>Panicodae</taxon>
        <taxon>Paniceae</taxon>
        <taxon>Panicinae</taxon>
        <taxon>Panicum</taxon>
        <taxon>Panicum sect. Hiantes</taxon>
    </lineage>
</organism>
<protein>
    <submittedName>
        <fullName evidence="2">Uncharacterized protein</fullName>
    </submittedName>
</protein>
<proteinExistence type="predicted"/>
<feature type="compositionally biased region" description="Pro residues" evidence="1">
    <location>
        <begin position="41"/>
        <end position="60"/>
    </location>
</feature>
<evidence type="ECO:0000256" key="1">
    <source>
        <dbReference type="SAM" id="MobiDB-lite"/>
    </source>
</evidence>
<evidence type="ECO:0000313" key="3">
    <source>
        <dbReference type="Proteomes" id="UP000823388"/>
    </source>
</evidence>
<gene>
    <name evidence="2" type="ORF">PVAP13_4KG281215</name>
</gene>
<dbReference type="AlphaFoldDB" id="A0A8T0TKJ5"/>
<feature type="region of interest" description="Disordered" evidence="1">
    <location>
        <begin position="194"/>
        <end position="213"/>
    </location>
</feature>
<feature type="region of interest" description="Disordered" evidence="1">
    <location>
        <begin position="35"/>
        <end position="61"/>
    </location>
</feature>
<evidence type="ECO:0000313" key="2">
    <source>
        <dbReference type="EMBL" id="KAG2612421.1"/>
    </source>
</evidence>
<keyword evidence="3" id="KW-1185">Reference proteome</keyword>
<sequence>MVGRGSIPYTLFSLFSLPLPSLFPLRNQALPPCDPVFLTQRPPPPPPPLLRRSPAPPPSRPCHAAYLVGGEGRGKGLRGRRAVRHTAFRGGGRAPACREPTVAGESTVRRGHVAIRGGSRGSAAGLRAARPAPQPARAAWHSSVVCGGRGFGVGLCFLPPPVAGRRLGPDPAAPSLDPTASLPDLVGALLSRLASRSPEPSSLPSVEPSVLKP</sequence>
<dbReference type="EMBL" id="CM029043">
    <property type="protein sequence ID" value="KAG2612421.1"/>
    <property type="molecule type" value="Genomic_DNA"/>
</dbReference>
<name>A0A8T0TKJ5_PANVG</name>
<comment type="caution">
    <text evidence="2">The sequence shown here is derived from an EMBL/GenBank/DDBJ whole genome shotgun (WGS) entry which is preliminary data.</text>
</comment>
<dbReference type="Proteomes" id="UP000823388">
    <property type="component" value="Chromosome 4K"/>
</dbReference>